<gene>
    <name evidence="10" type="ORF">NCGR_LOCUS63106</name>
</gene>
<dbReference type="EMBL" id="CAJGYO010000019">
    <property type="protein sequence ID" value="CAD6339008.1"/>
    <property type="molecule type" value="Genomic_DNA"/>
</dbReference>
<evidence type="ECO:0000256" key="7">
    <source>
        <dbReference type="RuleBase" id="RU365071"/>
    </source>
</evidence>
<comment type="subcellular location">
    <subcellularLocation>
        <location evidence="1 7">Nucleus</location>
    </subcellularLocation>
</comment>
<dbReference type="GO" id="GO:0030915">
    <property type="term" value="C:Smc5-Smc6 complex"/>
    <property type="evidence" value="ECO:0007669"/>
    <property type="project" value="UniProtKB-UniRule"/>
</dbReference>
<evidence type="ECO:0000256" key="5">
    <source>
        <dbReference type="ARBA" id="ARBA00023204"/>
    </source>
</evidence>
<feature type="region of interest" description="Disordered" evidence="8">
    <location>
        <begin position="1"/>
        <end position="31"/>
    </location>
</feature>
<protein>
    <recommendedName>
        <fullName evidence="7">Non-structural maintenance of chromosomes element 4</fullName>
    </recommendedName>
</protein>
<evidence type="ECO:0000256" key="1">
    <source>
        <dbReference type="ARBA" id="ARBA00004123"/>
    </source>
</evidence>
<feature type="region of interest" description="Disordered" evidence="8">
    <location>
        <begin position="174"/>
        <end position="199"/>
    </location>
</feature>
<evidence type="ECO:0000256" key="3">
    <source>
        <dbReference type="ARBA" id="ARBA00022763"/>
    </source>
</evidence>
<keyword evidence="6 7" id="KW-0539">Nucleus</keyword>
<dbReference type="InterPro" id="IPR014854">
    <property type="entry name" value="Nse4_C"/>
</dbReference>
<comment type="function">
    <text evidence="7">Component of the SMC5-SMC6 complex, that promotes sister chromatid alignment after DNA damage and facilitates double-stranded DNA breaks (DSBs) repair via homologous recombination between sister chromatids.</text>
</comment>
<reference evidence="10" key="1">
    <citation type="submission" date="2020-10" db="EMBL/GenBank/DDBJ databases">
        <authorList>
            <person name="Han B."/>
            <person name="Lu T."/>
            <person name="Zhao Q."/>
            <person name="Huang X."/>
            <person name="Zhao Y."/>
        </authorList>
    </citation>
    <scope>NUCLEOTIDE SEQUENCE</scope>
</reference>
<evidence type="ECO:0000313" key="11">
    <source>
        <dbReference type="Proteomes" id="UP000604825"/>
    </source>
</evidence>
<dbReference type="Proteomes" id="UP000604825">
    <property type="component" value="Unassembled WGS sequence"/>
</dbReference>
<comment type="subunit">
    <text evidence="7">Component of the SMC5-SMC6 complex.</text>
</comment>
<dbReference type="InterPro" id="IPR027786">
    <property type="entry name" value="Nse4/EID"/>
</dbReference>
<accession>A0A811SEM0</accession>
<feature type="compositionally biased region" description="Low complexity" evidence="8">
    <location>
        <begin position="18"/>
        <end position="27"/>
    </location>
</feature>
<evidence type="ECO:0000256" key="4">
    <source>
        <dbReference type="ARBA" id="ARBA00023172"/>
    </source>
</evidence>
<keyword evidence="4 7" id="KW-0233">DNA recombination</keyword>
<organism evidence="10 11">
    <name type="scientific">Miscanthus lutarioriparius</name>
    <dbReference type="NCBI Taxonomy" id="422564"/>
    <lineage>
        <taxon>Eukaryota</taxon>
        <taxon>Viridiplantae</taxon>
        <taxon>Streptophyta</taxon>
        <taxon>Embryophyta</taxon>
        <taxon>Tracheophyta</taxon>
        <taxon>Spermatophyta</taxon>
        <taxon>Magnoliopsida</taxon>
        <taxon>Liliopsida</taxon>
        <taxon>Poales</taxon>
        <taxon>Poaceae</taxon>
        <taxon>PACMAD clade</taxon>
        <taxon>Panicoideae</taxon>
        <taxon>Andropogonodae</taxon>
        <taxon>Andropogoneae</taxon>
        <taxon>Saccharinae</taxon>
        <taxon>Miscanthus</taxon>
    </lineage>
</organism>
<keyword evidence="3 7" id="KW-0227">DNA damage</keyword>
<evidence type="ECO:0000313" key="10">
    <source>
        <dbReference type="EMBL" id="CAD6339008.1"/>
    </source>
</evidence>
<evidence type="ECO:0000256" key="6">
    <source>
        <dbReference type="ARBA" id="ARBA00023242"/>
    </source>
</evidence>
<name>A0A811SEM0_9POAL</name>
<keyword evidence="5 7" id="KW-0234">DNA repair</keyword>
<dbReference type="PANTHER" id="PTHR16140:SF4">
    <property type="entry name" value="NON-STRUCTURAL MAINTENANCE OF CHROMOSOMES ELEMENT 4"/>
    <property type="match status" value="1"/>
</dbReference>
<dbReference type="GO" id="GO:0006310">
    <property type="term" value="P:DNA recombination"/>
    <property type="evidence" value="ECO:0007669"/>
    <property type="project" value="UniProtKB-UniRule"/>
</dbReference>
<dbReference type="Pfam" id="PF08743">
    <property type="entry name" value="Nse4_C"/>
    <property type="match status" value="1"/>
</dbReference>
<comment type="similarity">
    <text evidence="2 7">Belongs to the NSE4 family.</text>
</comment>
<sequence>MADTGAREPEPVTPPPAQQQEQQAEETQAVDDRRLLRSQYLAVKGLISDEKDEMASVDSDKFCSIINKVESLHQHVQRPREQIADAETLLDLTASLVASVRSQSVLGITPSDFIAALLKKFGKKGGPNGENVSLDWARLGLATSHVFMKASGCATMVGPMKTEVKPRRVCIRKKRTARPRGSACPEQLADPSEKTKSDTDKNMSAIFDLLRRKKNARLEHLILNRTSFAQTVENIFALSFLVKDGRVQIKVNDEGHHFVYPRNAPAASAVASGDVVYSHFVFRFDFKDWKLMKGVVPEGEELMPHRSSETIANTGVNHTEAEVPLATPSTTIRKLCRNRGLVSQDEMIATGAQGVMENEMLAMGANEAMEDEMVAAMGATEAVGDKMVARGAKEVMGDKMVKERKDMNLTYKRRRLFQDV</sequence>
<proteinExistence type="inferred from homology"/>
<dbReference type="OrthoDB" id="361242at2759"/>
<keyword evidence="11" id="KW-1185">Reference proteome</keyword>
<evidence type="ECO:0000256" key="8">
    <source>
        <dbReference type="SAM" id="MobiDB-lite"/>
    </source>
</evidence>
<evidence type="ECO:0000259" key="9">
    <source>
        <dbReference type="Pfam" id="PF08743"/>
    </source>
</evidence>
<feature type="compositionally biased region" description="Basic and acidic residues" evidence="8">
    <location>
        <begin position="1"/>
        <end position="10"/>
    </location>
</feature>
<dbReference type="GO" id="GO:0006281">
    <property type="term" value="P:DNA repair"/>
    <property type="evidence" value="ECO:0007669"/>
    <property type="project" value="UniProtKB-UniRule"/>
</dbReference>
<dbReference type="PANTHER" id="PTHR16140">
    <property type="entry name" value="NON-STRUCTURAL MAINTENANCE OF CHROMOSOMES ELEMENT 4"/>
    <property type="match status" value="1"/>
</dbReference>
<dbReference type="AlphaFoldDB" id="A0A811SEM0"/>
<evidence type="ECO:0000256" key="2">
    <source>
        <dbReference type="ARBA" id="ARBA00008997"/>
    </source>
</evidence>
<dbReference type="GO" id="GO:0005634">
    <property type="term" value="C:nucleus"/>
    <property type="evidence" value="ECO:0007669"/>
    <property type="project" value="UniProtKB-SubCell"/>
</dbReference>
<comment type="caution">
    <text evidence="10">The sequence shown here is derived from an EMBL/GenBank/DDBJ whole genome shotgun (WGS) entry which is preliminary data.</text>
</comment>
<feature type="domain" description="Non-structural maintenance of chromosome element 4 C-terminal" evidence="9">
    <location>
        <begin position="217"/>
        <end position="302"/>
    </location>
</feature>